<organism evidence="2 3">
    <name type="scientific">Fusarium solani</name>
    <name type="common">Filamentous fungus</name>
    <dbReference type="NCBI Taxonomy" id="169388"/>
    <lineage>
        <taxon>Eukaryota</taxon>
        <taxon>Fungi</taxon>
        <taxon>Dikarya</taxon>
        <taxon>Ascomycota</taxon>
        <taxon>Pezizomycotina</taxon>
        <taxon>Sordariomycetes</taxon>
        <taxon>Hypocreomycetidae</taxon>
        <taxon>Hypocreales</taxon>
        <taxon>Nectriaceae</taxon>
        <taxon>Fusarium</taxon>
        <taxon>Fusarium solani species complex</taxon>
    </lineage>
</organism>
<name>A0A9P9GYQ7_FUSSL</name>
<sequence>MPCFRGVDISLIAQPGSKKLPEFPHSDASSVRILTPADRSSNPTSAGSASPDVDSPHIQKASPRVSVYVPSVPGRSLFELLLNRGPLTPVVGAQFGIHYSLSKIPEPPCYLYFKIFMNGRNVTNCGVNPAAQASGSITRSLCEPSDRWHYKENGVLHKREGIEARCFYFLPTSSRTSVADDGGLIEIQVFRAKGRKRRSPILGKHRNQDTYGIATPSGGLVESPETACYYDWILIDPKEFPFVSFHFHYRSWANLCQLNLAPAFRELGEFPLLVQGSPRGVTSGLSTRDHETKSQESIRSEDICDQHADTDSDEGLLNVLSRLALLPRPPGRPLSGEEIPKLAPPGGGSARPLPEIPIKKPTPKKSFESCTPSITPSLLPYIEEEPSEVEEEVEIGLAKSIPVRSESLRGNKPRPLKLAGLGSRPEPLSLPKERMQPTLRKSSGFPIKTPGLDHGQTSRESTNGRNNQGCQAQSELGSEIVSIVTETEQSFKTEWTLSESEWMKRGR</sequence>
<dbReference type="EMBL" id="JAGTJS010000016">
    <property type="protein sequence ID" value="KAH7246787.1"/>
    <property type="molecule type" value="Genomic_DNA"/>
</dbReference>
<evidence type="ECO:0000256" key="1">
    <source>
        <dbReference type="SAM" id="MobiDB-lite"/>
    </source>
</evidence>
<comment type="caution">
    <text evidence="2">The sequence shown here is derived from an EMBL/GenBank/DDBJ whole genome shotgun (WGS) entry which is preliminary data.</text>
</comment>
<feature type="compositionally biased region" description="Polar residues" evidence="1">
    <location>
        <begin position="458"/>
        <end position="474"/>
    </location>
</feature>
<keyword evidence="3" id="KW-1185">Reference proteome</keyword>
<feature type="compositionally biased region" description="Polar residues" evidence="1">
    <location>
        <begin position="38"/>
        <end position="48"/>
    </location>
</feature>
<feature type="region of interest" description="Disordered" evidence="1">
    <location>
        <begin position="406"/>
        <end position="474"/>
    </location>
</feature>
<accession>A0A9P9GYQ7</accession>
<dbReference type="OrthoDB" id="436496at2759"/>
<feature type="compositionally biased region" description="Basic and acidic residues" evidence="1">
    <location>
        <begin position="287"/>
        <end position="301"/>
    </location>
</feature>
<feature type="region of interest" description="Disordered" evidence="1">
    <location>
        <begin position="279"/>
        <end position="301"/>
    </location>
</feature>
<protein>
    <submittedName>
        <fullName evidence="2">Uncharacterized protein</fullName>
    </submittedName>
</protein>
<proteinExistence type="predicted"/>
<reference evidence="2" key="1">
    <citation type="journal article" date="2021" name="Nat. Commun.">
        <title>Genetic determinants of endophytism in the Arabidopsis root mycobiome.</title>
        <authorList>
            <person name="Mesny F."/>
            <person name="Miyauchi S."/>
            <person name="Thiergart T."/>
            <person name="Pickel B."/>
            <person name="Atanasova L."/>
            <person name="Karlsson M."/>
            <person name="Huettel B."/>
            <person name="Barry K.W."/>
            <person name="Haridas S."/>
            <person name="Chen C."/>
            <person name="Bauer D."/>
            <person name="Andreopoulos W."/>
            <person name="Pangilinan J."/>
            <person name="LaButti K."/>
            <person name="Riley R."/>
            <person name="Lipzen A."/>
            <person name="Clum A."/>
            <person name="Drula E."/>
            <person name="Henrissat B."/>
            <person name="Kohler A."/>
            <person name="Grigoriev I.V."/>
            <person name="Martin F.M."/>
            <person name="Hacquard S."/>
        </authorList>
    </citation>
    <scope>NUCLEOTIDE SEQUENCE</scope>
    <source>
        <strain evidence="2">FSSC 5 MPI-SDFR-AT-0091</strain>
    </source>
</reference>
<evidence type="ECO:0000313" key="2">
    <source>
        <dbReference type="EMBL" id="KAH7246787.1"/>
    </source>
</evidence>
<dbReference type="AlphaFoldDB" id="A0A9P9GYQ7"/>
<dbReference type="Proteomes" id="UP000736672">
    <property type="component" value="Unassembled WGS sequence"/>
</dbReference>
<feature type="region of interest" description="Disordered" evidence="1">
    <location>
        <begin position="36"/>
        <end position="59"/>
    </location>
</feature>
<gene>
    <name evidence="2" type="ORF">B0J15DRAFT_402022</name>
</gene>
<feature type="compositionally biased region" description="Polar residues" evidence="1">
    <location>
        <begin position="487"/>
        <end position="499"/>
    </location>
</feature>
<evidence type="ECO:0000313" key="3">
    <source>
        <dbReference type="Proteomes" id="UP000736672"/>
    </source>
</evidence>
<feature type="region of interest" description="Disordered" evidence="1">
    <location>
        <begin position="487"/>
        <end position="507"/>
    </location>
</feature>
<feature type="region of interest" description="Disordered" evidence="1">
    <location>
        <begin position="329"/>
        <end position="354"/>
    </location>
</feature>